<dbReference type="KEGG" id="gah:GAH_00302"/>
<organism evidence="3 4">
    <name type="scientific">Geoglobus ahangari</name>
    <dbReference type="NCBI Taxonomy" id="113653"/>
    <lineage>
        <taxon>Archaea</taxon>
        <taxon>Methanobacteriati</taxon>
        <taxon>Methanobacteriota</taxon>
        <taxon>Archaeoglobi</taxon>
        <taxon>Archaeoglobales</taxon>
        <taxon>Archaeoglobaceae</taxon>
        <taxon>Geoglobus</taxon>
    </lineage>
</organism>
<dbReference type="Proteomes" id="UP000034723">
    <property type="component" value="Chromosome"/>
</dbReference>
<dbReference type="OrthoDB" id="146030at2157"/>
<reference evidence="3 4" key="1">
    <citation type="submission" date="2015-04" db="EMBL/GenBank/DDBJ databases">
        <title>The complete genome sequence of the hyperthermophilic, obligate iron-reducing archaeon Geoglobus ahangari strain 234T.</title>
        <authorList>
            <person name="Manzella M.P."/>
            <person name="Holmes D.E."/>
            <person name="Rocheleau J.M."/>
            <person name="Chung A."/>
            <person name="Reguera G."/>
            <person name="Kashefi K."/>
        </authorList>
    </citation>
    <scope>NUCLEOTIDE SEQUENCE [LARGE SCALE GENOMIC DNA]</scope>
    <source>
        <strain evidence="3 4">234</strain>
    </source>
</reference>
<dbReference type="STRING" id="113653.GAH_00302"/>
<evidence type="ECO:0000259" key="1">
    <source>
        <dbReference type="Pfam" id="PF04289"/>
    </source>
</evidence>
<dbReference type="InterPro" id="IPR007386">
    <property type="entry name" value="DUF447_N"/>
</dbReference>
<dbReference type="HOGENOM" id="CLU_110565_0_0_2"/>
<dbReference type="SUPFAM" id="SSF50475">
    <property type="entry name" value="FMN-binding split barrel"/>
    <property type="match status" value="1"/>
</dbReference>
<dbReference type="InterPro" id="IPR012349">
    <property type="entry name" value="Split_barrel_FMN-bd"/>
</dbReference>
<evidence type="ECO:0000313" key="3">
    <source>
        <dbReference type="EMBL" id="AKG92344.1"/>
    </source>
</evidence>
<dbReference type="AlphaFoldDB" id="A0A0F7IJC5"/>
<keyword evidence="4" id="KW-1185">Reference proteome</keyword>
<sequence length="184" mass="20765">MISEFGLREGINEVIGITLGEWINTAPLGIIVGDDVRVRLYGNHTRRFLERTGVLYVNVIHDPVVFVISAFEDLGEEWFESLNPPVIRGSESWLKFSARVEGNYAILDFAEGEVLRSDLRAINRGFNMLIEATVHATRYVLSGSEALAERIRYCGRIIERCGGRREKEAYELLLGYAGLKKEEG</sequence>
<feature type="domain" description="DUF447" evidence="1">
    <location>
        <begin position="12"/>
        <end position="102"/>
    </location>
</feature>
<gene>
    <name evidence="3" type="ORF">GAH_00302</name>
</gene>
<name>A0A0F7IJC5_9EURY</name>
<accession>A0A0F7IJC5</accession>
<dbReference type="Pfam" id="PF04289">
    <property type="entry name" value="DUF447_N"/>
    <property type="match status" value="1"/>
</dbReference>
<dbReference type="Pfam" id="PF20766">
    <property type="entry name" value="DUF447_C"/>
    <property type="match status" value="1"/>
</dbReference>
<dbReference type="Gene3D" id="1.20.58.290">
    <property type="entry name" value="Hypothetical membrane protein ta0354_69_121"/>
    <property type="match status" value="1"/>
</dbReference>
<evidence type="ECO:0008006" key="5">
    <source>
        <dbReference type="Google" id="ProtNLM"/>
    </source>
</evidence>
<protein>
    <recommendedName>
        <fullName evidence="5">DUF447 family protein</fullName>
    </recommendedName>
</protein>
<dbReference type="InParanoid" id="A0A0F7IJC5"/>
<proteinExistence type="predicted"/>
<feature type="domain" description="DUF447" evidence="2">
    <location>
        <begin position="123"/>
        <end position="174"/>
    </location>
</feature>
<evidence type="ECO:0000259" key="2">
    <source>
        <dbReference type="Pfam" id="PF20766"/>
    </source>
</evidence>
<evidence type="ECO:0000313" key="4">
    <source>
        <dbReference type="Proteomes" id="UP000034723"/>
    </source>
</evidence>
<dbReference type="InterPro" id="IPR049288">
    <property type="entry name" value="DUF447_C"/>
</dbReference>
<dbReference type="Gene3D" id="2.30.110.10">
    <property type="entry name" value="Electron Transport, Fmn-binding Protein, Chain A"/>
    <property type="match status" value="1"/>
</dbReference>
<dbReference type="EMBL" id="CP011267">
    <property type="protein sequence ID" value="AKG92344.1"/>
    <property type="molecule type" value="Genomic_DNA"/>
</dbReference>